<keyword evidence="2" id="KW-0255">Endonuclease</keyword>
<protein>
    <submittedName>
        <fullName evidence="2">Restriction endonuclease</fullName>
    </submittedName>
</protein>
<dbReference type="GO" id="GO:0015666">
    <property type="term" value="F:restriction endodeoxyribonuclease activity"/>
    <property type="evidence" value="ECO:0007669"/>
    <property type="project" value="TreeGrafter"/>
</dbReference>
<proteinExistence type="predicted"/>
<dbReference type="GeneID" id="90611689"/>
<dbReference type="Pfam" id="PF04471">
    <property type="entry name" value="Mrr_cat"/>
    <property type="match status" value="1"/>
</dbReference>
<organism evidence="2 3">
    <name type="scientific">Rhodopirellula bahusiensis</name>
    <dbReference type="NCBI Taxonomy" id="2014065"/>
    <lineage>
        <taxon>Bacteria</taxon>
        <taxon>Pseudomonadati</taxon>
        <taxon>Planctomycetota</taxon>
        <taxon>Planctomycetia</taxon>
        <taxon>Pirellulales</taxon>
        <taxon>Pirellulaceae</taxon>
        <taxon>Rhodopirellula</taxon>
    </lineage>
</organism>
<comment type="caution">
    <text evidence="2">The sequence shown here is derived from an EMBL/GenBank/DDBJ whole genome shotgun (WGS) entry which is preliminary data.</text>
</comment>
<dbReference type="GO" id="GO:0009307">
    <property type="term" value="P:DNA restriction-modification system"/>
    <property type="evidence" value="ECO:0007669"/>
    <property type="project" value="InterPro"/>
</dbReference>
<evidence type="ECO:0000313" key="2">
    <source>
        <dbReference type="EMBL" id="PHQ31987.1"/>
    </source>
</evidence>
<dbReference type="SUPFAM" id="SSF52980">
    <property type="entry name" value="Restriction endonuclease-like"/>
    <property type="match status" value="1"/>
</dbReference>
<name>A0A2G1VYZ0_9BACT</name>
<gene>
    <name evidence="2" type="ORF">CEE69_27860</name>
</gene>
<dbReference type="GO" id="GO:0003677">
    <property type="term" value="F:DNA binding"/>
    <property type="evidence" value="ECO:0007669"/>
    <property type="project" value="InterPro"/>
</dbReference>
<dbReference type="InterPro" id="IPR052906">
    <property type="entry name" value="Type_IV_Methyl-Rstrct_Enzyme"/>
</dbReference>
<evidence type="ECO:0000313" key="3">
    <source>
        <dbReference type="Proteomes" id="UP000225740"/>
    </source>
</evidence>
<keyword evidence="2" id="KW-0378">Hydrolase</keyword>
<keyword evidence="2" id="KW-0540">Nuclease</keyword>
<dbReference type="InterPro" id="IPR011856">
    <property type="entry name" value="tRNA_endonuc-like_dom_sf"/>
</dbReference>
<dbReference type="PANTHER" id="PTHR30015">
    <property type="entry name" value="MRR RESTRICTION SYSTEM PROTEIN"/>
    <property type="match status" value="1"/>
</dbReference>
<feature type="domain" description="Restriction endonuclease type IV Mrr" evidence="1">
    <location>
        <begin position="8"/>
        <end position="119"/>
    </location>
</feature>
<evidence type="ECO:0000259" key="1">
    <source>
        <dbReference type="Pfam" id="PF04471"/>
    </source>
</evidence>
<dbReference type="InterPro" id="IPR007560">
    <property type="entry name" value="Restrct_endonuc_IV_Mrr"/>
</dbReference>
<keyword evidence="3" id="KW-1185">Reference proteome</keyword>
<dbReference type="InterPro" id="IPR011335">
    <property type="entry name" value="Restrct_endonuc-II-like"/>
</dbReference>
<dbReference type="Gene3D" id="3.40.1350.10">
    <property type="match status" value="1"/>
</dbReference>
<dbReference type="AlphaFoldDB" id="A0A2G1VYZ0"/>
<dbReference type="PANTHER" id="PTHR30015:SF7">
    <property type="entry name" value="TYPE IV METHYL-DIRECTED RESTRICTION ENZYME ECOKMRR"/>
    <property type="match status" value="1"/>
</dbReference>
<reference evidence="2 3" key="1">
    <citation type="submission" date="2017-06" db="EMBL/GenBank/DDBJ databases">
        <title>Description of Rhodopirellula bahusiensis sp. nov.</title>
        <authorList>
            <person name="Kizina J."/>
            <person name="Harder J."/>
        </authorList>
    </citation>
    <scope>NUCLEOTIDE SEQUENCE [LARGE SCALE GENOMIC DNA]</scope>
    <source>
        <strain evidence="2 3">SWK21</strain>
    </source>
</reference>
<accession>A0A2G1VYZ0</accession>
<dbReference type="OrthoDB" id="4078759at2"/>
<dbReference type="EMBL" id="NIZW01000034">
    <property type="protein sequence ID" value="PHQ31987.1"/>
    <property type="molecule type" value="Genomic_DNA"/>
</dbReference>
<dbReference type="RefSeq" id="WP_099263858.1">
    <property type="nucleotide sequence ID" value="NZ_NIZW01000034.1"/>
</dbReference>
<dbReference type="Proteomes" id="UP000225740">
    <property type="component" value="Unassembled WGS sequence"/>
</dbReference>
<sequence>MDTYKTAGWFKFQEDIKEHFLSLGADAETNVSVQGARTIHDVDVLVRTRFLGENLQWIVEAKHWKTKITKLHVLALRTIADDVGADRAFIVSTSGFQKGAYEAADNTNVTLKTFKELREHTRELVESEILESYKQRLRLTEKRCLAHSKSRRIKYGLRHERVFGSGEFSAAEILMKAHTAIVLAENRQYPIDLEMYLTDRKGESVAYSFQQLINWLNLNLNHFDERLLKAEWDMAKNGDYIPSGKITQSEYVLFGDALAEALRLLFSNSHDGTYMDRT</sequence>